<feature type="region of interest" description="Disordered" evidence="1">
    <location>
        <begin position="24"/>
        <end position="49"/>
    </location>
</feature>
<keyword evidence="3" id="KW-1185">Reference proteome</keyword>
<comment type="caution">
    <text evidence="2">The sequence shown here is derived from an EMBL/GenBank/DDBJ whole genome shotgun (WGS) entry which is preliminary data.</text>
</comment>
<organism evidence="2 3">
    <name type="scientific">Parasphingopyxis lamellibrachiae</name>
    <dbReference type="NCBI Taxonomy" id="680125"/>
    <lineage>
        <taxon>Bacteria</taxon>
        <taxon>Pseudomonadati</taxon>
        <taxon>Pseudomonadota</taxon>
        <taxon>Alphaproteobacteria</taxon>
        <taxon>Sphingomonadales</taxon>
        <taxon>Sphingomonadaceae</taxon>
        <taxon>Parasphingopyxis</taxon>
    </lineage>
</organism>
<dbReference type="EMBL" id="QRDP01000004">
    <property type="protein sequence ID" value="RED15139.1"/>
    <property type="molecule type" value="Genomic_DNA"/>
</dbReference>
<evidence type="ECO:0000313" key="3">
    <source>
        <dbReference type="Proteomes" id="UP000256310"/>
    </source>
</evidence>
<reference evidence="2 3" key="1">
    <citation type="submission" date="2018-07" db="EMBL/GenBank/DDBJ databases">
        <title>Genomic Encyclopedia of Type Strains, Phase IV (KMG-IV): sequencing the most valuable type-strain genomes for metagenomic binning, comparative biology and taxonomic classification.</title>
        <authorList>
            <person name="Goeker M."/>
        </authorList>
    </citation>
    <scope>NUCLEOTIDE SEQUENCE [LARGE SCALE GENOMIC DNA]</scope>
    <source>
        <strain evidence="2 3">DSM 26725</strain>
    </source>
</reference>
<dbReference type="RefSeq" id="WP_116234695.1">
    <property type="nucleotide sequence ID" value="NZ_QRDP01000004.1"/>
</dbReference>
<gene>
    <name evidence="2" type="ORF">DFR46_0126</name>
</gene>
<evidence type="ECO:0000256" key="1">
    <source>
        <dbReference type="SAM" id="MobiDB-lite"/>
    </source>
</evidence>
<sequence>MPKRTETPAWQRFCAAMVEHGHGRAADIQAASAQRQPRGKKEDGSKVAAKERPSARLLLEQLIPYLYDRFPAF</sequence>
<accession>A0A3D9FBD2</accession>
<feature type="compositionally biased region" description="Basic and acidic residues" evidence="1">
    <location>
        <begin position="39"/>
        <end position="49"/>
    </location>
</feature>
<dbReference type="Proteomes" id="UP000256310">
    <property type="component" value="Unassembled WGS sequence"/>
</dbReference>
<evidence type="ECO:0000313" key="2">
    <source>
        <dbReference type="EMBL" id="RED15139.1"/>
    </source>
</evidence>
<dbReference type="AlphaFoldDB" id="A0A3D9FBD2"/>
<name>A0A3D9FBD2_9SPHN</name>
<proteinExistence type="predicted"/>
<protein>
    <submittedName>
        <fullName evidence="2">Uncharacterized protein</fullName>
    </submittedName>
</protein>